<reference evidence="2 3" key="1">
    <citation type="journal article" date="2016" name="Sci. Rep.">
        <title>Genomic and phenotypic characterization of the species Acinetobacter venetianus.</title>
        <authorList>
            <person name="Fondi M."/>
            <person name="Maida I."/>
            <person name="Perrin E."/>
            <person name="Orlandini V."/>
            <person name="La Torre L."/>
            <person name="Bosi E."/>
            <person name="Negroni A."/>
            <person name="Zanaroli G."/>
            <person name="Fava F."/>
            <person name="Decorosi F."/>
            <person name="Giovannetti L."/>
            <person name="Viti C."/>
            <person name="Vaneechoutte M."/>
            <person name="Dijkshoorn L."/>
            <person name="Fani R."/>
        </authorList>
    </citation>
    <scope>NUCLEOTIDE SEQUENCE [LARGE SCALE GENOMIC DNA]</scope>
    <source>
        <strain evidence="2 3">LUH5627</strain>
    </source>
</reference>
<protein>
    <recommendedName>
        <fullName evidence="1">Antitoxin Xre/MbcA/ParS-like toxin-binding domain-containing protein</fullName>
    </recommendedName>
</protein>
<dbReference type="EMBL" id="JRUE01000264">
    <property type="protein sequence ID" value="KXZ61997.1"/>
    <property type="molecule type" value="Genomic_DNA"/>
</dbReference>
<gene>
    <name evidence="2" type="ORF">AVENLUH5627_03532</name>
</gene>
<name>A0A150HIV1_9GAMM</name>
<accession>A0A150HIV1</accession>
<dbReference type="Proteomes" id="UP000075680">
    <property type="component" value="Unassembled WGS sequence"/>
</dbReference>
<feature type="domain" description="Antitoxin Xre/MbcA/ParS-like toxin-binding" evidence="1">
    <location>
        <begin position="71"/>
        <end position="118"/>
    </location>
</feature>
<evidence type="ECO:0000259" key="1">
    <source>
        <dbReference type="Pfam" id="PF09722"/>
    </source>
</evidence>
<proteinExistence type="predicted"/>
<evidence type="ECO:0000313" key="3">
    <source>
        <dbReference type="Proteomes" id="UP000075680"/>
    </source>
</evidence>
<organism evidence="2 3">
    <name type="scientific">Acinetobacter venetianus</name>
    <dbReference type="NCBI Taxonomy" id="52133"/>
    <lineage>
        <taxon>Bacteria</taxon>
        <taxon>Pseudomonadati</taxon>
        <taxon>Pseudomonadota</taxon>
        <taxon>Gammaproteobacteria</taxon>
        <taxon>Moraxellales</taxon>
        <taxon>Moraxellaceae</taxon>
        <taxon>Acinetobacter</taxon>
    </lineage>
</organism>
<sequence length="119" mass="12815">MTLLEQQVVPAAVLGKSVLRAAKLLSLSQSQLAIVLDMDVEAITQLQNQPELDPNSKQGKLALLLIRLNQALHALTGGDQAAMKIFLTSENRVTSGIPIRQIETMSGLISVLNFVEALV</sequence>
<dbReference type="AlphaFoldDB" id="A0A150HIV1"/>
<dbReference type="RefSeq" id="WP_061519883.1">
    <property type="nucleotide sequence ID" value="NZ_JRUE01000264.1"/>
</dbReference>
<comment type="caution">
    <text evidence="2">The sequence shown here is derived from an EMBL/GenBank/DDBJ whole genome shotgun (WGS) entry which is preliminary data.</text>
</comment>
<dbReference type="PATRIC" id="fig|52133.18.peg.3619"/>
<dbReference type="InterPro" id="IPR024467">
    <property type="entry name" value="Xre/MbcA/ParS-like_toxin-bd"/>
</dbReference>
<dbReference type="Pfam" id="PF09722">
    <property type="entry name" value="Xre_MbcA_ParS_C"/>
    <property type="match status" value="1"/>
</dbReference>
<evidence type="ECO:0000313" key="2">
    <source>
        <dbReference type="EMBL" id="KXZ61997.1"/>
    </source>
</evidence>